<organism evidence="2 3">
    <name type="scientific">Vibrio maritimus</name>
    <dbReference type="NCBI Taxonomy" id="990268"/>
    <lineage>
        <taxon>Bacteria</taxon>
        <taxon>Pseudomonadati</taxon>
        <taxon>Pseudomonadota</taxon>
        <taxon>Gammaproteobacteria</taxon>
        <taxon>Vibrionales</taxon>
        <taxon>Vibrionaceae</taxon>
        <taxon>Vibrio</taxon>
    </lineage>
</organism>
<evidence type="ECO:0000256" key="1">
    <source>
        <dbReference type="SAM" id="SignalP"/>
    </source>
</evidence>
<keyword evidence="1" id="KW-0732">Signal</keyword>
<gene>
    <name evidence="2" type="ORF">JCM19235_4513</name>
</gene>
<dbReference type="PROSITE" id="PS51257">
    <property type="entry name" value="PROKAR_LIPOPROTEIN"/>
    <property type="match status" value="1"/>
</dbReference>
<evidence type="ECO:0000313" key="2">
    <source>
        <dbReference type="EMBL" id="GAL20313.1"/>
    </source>
</evidence>
<feature type="chain" id="PRO_5001863384" evidence="1">
    <location>
        <begin position="25"/>
        <end position="77"/>
    </location>
</feature>
<feature type="signal peptide" evidence="1">
    <location>
        <begin position="1"/>
        <end position="24"/>
    </location>
</feature>
<proteinExistence type="predicted"/>
<name>A0A090S0H9_9VIBR</name>
<dbReference type="Proteomes" id="UP000029228">
    <property type="component" value="Unassembled WGS sequence"/>
</dbReference>
<protein>
    <submittedName>
        <fullName evidence="2">Uncharacterized protein</fullName>
    </submittedName>
</protein>
<accession>A0A090S0H9</accession>
<dbReference type="AlphaFoldDB" id="A0A090S0H9"/>
<comment type="caution">
    <text evidence="2">The sequence shown here is derived from an EMBL/GenBank/DDBJ whole genome shotgun (WGS) entry which is preliminary data.</text>
</comment>
<reference evidence="2 3" key="1">
    <citation type="submission" date="2014-09" db="EMBL/GenBank/DDBJ databases">
        <title>Vibrio maritimus JCM 19235. (C45) whole genome shotgun sequence.</title>
        <authorList>
            <person name="Sawabe T."/>
            <person name="Meirelles P."/>
            <person name="Nakanishi M."/>
            <person name="Sayaka M."/>
            <person name="Hattori M."/>
            <person name="Ohkuma M."/>
        </authorList>
    </citation>
    <scope>NUCLEOTIDE SEQUENCE [LARGE SCALE GENOMIC DNA]</scope>
    <source>
        <strain evidence="3">JCM19235</strain>
    </source>
</reference>
<dbReference type="EMBL" id="BBMR01000005">
    <property type="protein sequence ID" value="GAL20313.1"/>
    <property type="molecule type" value="Genomic_DNA"/>
</dbReference>
<sequence length="77" mass="8769">MTFNAKTPFTVISLATLLFSSCVAAIELPLFKKEAEERGYTLPEAVGSAWVYECLPRDQCELYSSDWFAKHHKESQH</sequence>
<evidence type="ECO:0000313" key="3">
    <source>
        <dbReference type="Proteomes" id="UP000029228"/>
    </source>
</evidence>
<dbReference type="STRING" id="990268.JCM19235_4513"/>
<keyword evidence="3" id="KW-1185">Reference proteome</keyword>